<organism evidence="9 10">
    <name type="scientific">Pannus brasiliensis CCIBt3594</name>
    <dbReference type="NCBI Taxonomy" id="1427578"/>
    <lineage>
        <taxon>Bacteria</taxon>
        <taxon>Bacillati</taxon>
        <taxon>Cyanobacteriota</taxon>
        <taxon>Cyanophyceae</taxon>
        <taxon>Oscillatoriophycideae</taxon>
        <taxon>Chroococcales</taxon>
        <taxon>Microcystaceae</taxon>
        <taxon>Pannus</taxon>
    </lineage>
</organism>
<name>A0AAW9QW97_9CHRO</name>
<dbReference type="AlphaFoldDB" id="A0AAW9QW97"/>
<evidence type="ECO:0000256" key="3">
    <source>
        <dbReference type="ARBA" id="ARBA00022723"/>
    </source>
</evidence>
<keyword evidence="5 7" id="KW-0411">Iron-sulfur</keyword>
<keyword evidence="4 7" id="KW-0408">Iron</keyword>
<feature type="binding site" evidence="7">
    <location>
        <position position="102"/>
    </location>
    <ligand>
        <name>[2Fe-2S] cluster</name>
        <dbReference type="ChEBI" id="CHEBI:190135"/>
    </ligand>
</feature>
<evidence type="ECO:0000256" key="5">
    <source>
        <dbReference type="ARBA" id="ARBA00023014"/>
    </source>
</evidence>
<dbReference type="Gene3D" id="3.40.30.10">
    <property type="entry name" value="Glutaredoxin"/>
    <property type="match status" value="1"/>
</dbReference>
<comment type="cofactor">
    <cofactor evidence="7">
        <name>[2Fe-2S] cluster</name>
        <dbReference type="ChEBI" id="CHEBI:190135"/>
    </cofactor>
    <text evidence="7">Binds 1 [2Fe-2S] cluster.</text>
</comment>
<dbReference type="FunFam" id="1.10.10.1590:FF:000001">
    <property type="entry name" value="NADH-quinone oxidoreductase subunit E"/>
    <property type="match status" value="1"/>
</dbReference>
<keyword evidence="2 7" id="KW-0001">2Fe-2S</keyword>
<dbReference type="InterPro" id="IPR041921">
    <property type="entry name" value="NuoE_N"/>
</dbReference>
<dbReference type="NCBIfam" id="NF005747">
    <property type="entry name" value="PRK07571.1"/>
    <property type="match status" value="1"/>
</dbReference>
<proteinExistence type="inferred from homology"/>
<evidence type="ECO:0000256" key="8">
    <source>
        <dbReference type="SAM" id="MobiDB-lite"/>
    </source>
</evidence>
<dbReference type="PIRSF" id="PIRSF000216">
    <property type="entry name" value="NADH_DH_24kDa"/>
    <property type="match status" value="1"/>
</dbReference>
<dbReference type="PANTHER" id="PTHR43342">
    <property type="entry name" value="NADH-QUINONE OXIDOREDUCTASE, E SUBUNIT"/>
    <property type="match status" value="1"/>
</dbReference>
<dbReference type="Proteomes" id="UP001328733">
    <property type="component" value="Unassembled WGS sequence"/>
</dbReference>
<dbReference type="InterPro" id="IPR042128">
    <property type="entry name" value="NuoE_dom"/>
</dbReference>
<evidence type="ECO:0000313" key="10">
    <source>
        <dbReference type="Proteomes" id="UP001328733"/>
    </source>
</evidence>
<accession>A0AAW9QW97</accession>
<reference evidence="9 10" key="1">
    <citation type="submission" date="2024-01" db="EMBL/GenBank/DDBJ databases">
        <title>Genomic insights into the taxonomy and metabolism of the cyanobacterium Pannus brasiliensis CCIBt3594.</title>
        <authorList>
            <person name="Machado M."/>
            <person name="Botero N.B."/>
            <person name="Andreote A.P.D."/>
            <person name="Feitosa A.M.T."/>
            <person name="Popin R."/>
            <person name="Sivonen K."/>
            <person name="Fiore M.F."/>
        </authorList>
    </citation>
    <scope>NUCLEOTIDE SEQUENCE [LARGE SCALE GENOMIC DNA]</scope>
    <source>
        <strain evidence="9 10">CCIBt3594</strain>
    </source>
</reference>
<dbReference type="GO" id="GO:0051537">
    <property type="term" value="F:2 iron, 2 sulfur cluster binding"/>
    <property type="evidence" value="ECO:0007669"/>
    <property type="project" value="UniProtKB-KW"/>
</dbReference>
<comment type="similarity">
    <text evidence="1">Belongs to the complex I 24 kDa subunit family.</text>
</comment>
<dbReference type="CDD" id="cd03064">
    <property type="entry name" value="TRX_Fd_NuoE"/>
    <property type="match status" value="1"/>
</dbReference>
<dbReference type="SUPFAM" id="SSF52833">
    <property type="entry name" value="Thioredoxin-like"/>
    <property type="match status" value="1"/>
</dbReference>
<evidence type="ECO:0000256" key="6">
    <source>
        <dbReference type="ARBA" id="ARBA00034078"/>
    </source>
</evidence>
<feature type="binding site" evidence="7">
    <location>
        <position position="97"/>
    </location>
    <ligand>
        <name>[2Fe-2S] cluster</name>
        <dbReference type="ChEBI" id="CHEBI:190135"/>
    </ligand>
</feature>
<dbReference type="EMBL" id="JBAFSM010000035">
    <property type="protein sequence ID" value="MEG3438792.1"/>
    <property type="molecule type" value="Genomic_DNA"/>
</dbReference>
<dbReference type="Gene3D" id="1.10.10.1590">
    <property type="entry name" value="NADH-quinone oxidoreductase subunit E"/>
    <property type="match status" value="1"/>
</dbReference>
<sequence length="172" mass="18709">MQTHTDPPKAKANKNEHPSGDKRFKVLDITMKRAGYDRSALIEVLHKAQEAFGYLEEDVLLYIARALKLPLSHVYGVATFYHLFSLKPAGKHTCIVCLGTACYVKGSGKLIEDIEKEFEVKVGETTADGEISLVAARCIGACGIAPAVVFDGTVAGKQETEAVLAKLHSYKD</sequence>
<dbReference type="InterPro" id="IPR002023">
    <property type="entry name" value="NuoE-like"/>
</dbReference>
<keyword evidence="3 7" id="KW-0479">Metal-binding</keyword>
<gene>
    <name evidence="9" type="primary">hoxE</name>
    <name evidence="9" type="ORF">V0288_16820</name>
</gene>
<evidence type="ECO:0000256" key="1">
    <source>
        <dbReference type="ARBA" id="ARBA00010643"/>
    </source>
</evidence>
<evidence type="ECO:0000256" key="7">
    <source>
        <dbReference type="PIRSR" id="PIRSR000216-1"/>
    </source>
</evidence>
<feature type="region of interest" description="Disordered" evidence="8">
    <location>
        <begin position="1"/>
        <end position="21"/>
    </location>
</feature>
<dbReference type="GO" id="GO:0046872">
    <property type="term" value="F:metal ion binding"/>
    <property type="evidence" value="ECO:0007669"/>
    <property type="project" value="UniProtKB-KW"/>
</dbReference>
<feature type="binding site" evidence="7">
    <location>
        <position position="142"/>
    </location>
    <ligand>
        <name>[2Fe-2S] cluster</name>
        <dbReference type="ChEBI" id="CHEBI:190135"/>
    </ligand>
</feature>
<dbReference type="InterPro" id="IPR028431">
    <property type="entry name" value="NADP_DH_HndA-like"/>
</dbReference>
<dbReference type="PANTHER" id="PTHR43342:SF2">
    <property type="entry name" value="POTENTIAL NAD-REDUCING HYDROGENASE SUBUNIT"/>
    <property type="match status" value="1"/>
</dbReference>
<evidence type="ECO:0000256" key="4">
    <source>
        <dbReference type="ARBA" id="ARBA00023004"/>
    </source>
</evidence>
<dbReference type="RefSeq" id="WP_332866275.1">
    <property type="nucleotide sequence ID" value="NZ_JBAFSM010000035.1"/>
</dbReference>
<dbReference type="Pfam" id="PF01257">
    <property type="entry name" value="2Fe-2S_thioredx"/>
    <property type="match status" value="1"/>
</dbReference>
<dbReference type="InterPro" id="IPR036249">
    <property type="entry name" value="Thioredoxin-like_sf"/>
</dbReference>
<comment type="caution">
    <text evidence="9">The sequence shown here is derived from an EMBL/GenBank/DDBJ whole genome shotgun (WGS) entry which is preliminary data.</text>
</comment>
<comment type="cofactor">
    <cofactor evidence="6">
        <name>[2Fe-2S] cluster</name>
        <dbReference type="ChEBI" id="CHEBI:190135"/>
    </cofactor>
</comment>
<evidence type="ECO:0000313" key="9">
    <source>
        <dbReference type="EMBL" id="MEG3438792.1"/>
    </source>
</evidence>
<protein>
    <submittedName>
        <fullName evidence="9">Bidirectional hydrogenase complex protein HoxE</fullName>
    </submittedName>
</protein>
<keyword evidence="10" id="KW-1185">Reference proteome</keyword>
<dbReference type="GO" id="GO:0016491">
    <property type="term" value="F:oxidoreductase activity"/>
    <property type="evidence" value="ECO:0007669"/>
    <property type="project" value="InterPro"/>
</dbReference>
<evidence type="ECO:0000256" key="2">
    <source>
        <dbReference type="ARBA" id="ARBA00022714"/>
    </source>
</evidence>
<feature type="binding site" evidence="7">
    <location>
        <position position="138"/>
    </location>
    <ligand>
        <name>[2Fe-2S] cluster</name>
        <dbReference type="ChEBI" id="CHEBI:190135"/>
    </ligand>
</feature>